<protein>
    <recommendedName>
        <fullName evidence="3">DOMON-like domain-containing protein</fullName>
    </recommendedName>
</protein>
<keyword evidence="2" id="KW-1185">Reference proteome</keyword>
<name>A0A7W5ZYS3_9SPHN</name>
<evidence type="ECO:0000313" key="1">
    <source>
        <dbReference type="EMBL" id="MBB3861029.1"/>
    </source>
</evidence>
<organism evidence="1 2">
    <name type="scientific">Novosphingobium hassiacum</name>
    <dbReference type="NCBI Taxonomy" id="173676"/>
    <lineage>
        <taxon>Bacteria</taxon>
        <taxon>Pseudomonadati</taxon>
        <taxon>Pseudomonadota</taxon>
        <taxon>Alphaproteobacteria</taxon>
        <taxon>Sphingomonadales</taxon>
        <taxon>Sphingomonadaceae</taxon>
        <taxon>Novosphingobium</taxon>
    </lineage>
</organism>
<reference evidence="1 2" key="1">
    <citation type="submission" date="2020-08" db="EMBL/GenBank/DDBJ databases">
        <title>Genomic Encyclopedia of Type Strains, Phase IV (KMG-IV): sequencing the most valuable type-strain genomes for metagenomic binning, comparative biology and taxonomic classification.</title>
        <authorList>
            <person name="Goeker M."/>
        </authorList>
    </citation>
    <scope>NUCLEOTIDE SEQUENCE [LARGE SCALE GENOMIC DNA]</scope>
    <source>
        <strain evidence="1 2">DSM 14552</strain>
    </source>
</reference>
<dbReference type="CDD" id="cd09627">
    <property type="entry name" value="DOMON_murB_like"/>
    <property type="match status" value="1"/>
</dbReference>
<evidence type="ECO:0000313" key="2">
    <source>
        <dbReference type="Proteomes" id="UP000562395"/>
    </source>
</evidence>
<dbReference type="EMBL" id="JACICY010000005">
    <property type="protein sequence ID" value="MBB3861029.1"/>
    <property type="molecule type" value="Genomic_DNA"/>
</dbReference>
<dbReference type="Proteomes" id="UP000562395">
    <property type="component" value="Unassembled WGS sequence"/>
</dbReference>
<sequence length="180" mass="19738">METYELLAHPAHPPLAVTSVQARVLALDARWLTLRWRVEGAGQLFVPPFAGKGRADGLWQTTCFEMFVRPDGGDAYAEFNLSPSQAWAAYDFSGYRAGMAERAMVRDPVSTPRRGQSVLIFDAAIPAASLPSLPWTYGLTAVIEETGGRKSYWAMAHGSERPDFHDEACFAARLAAPTHP</sequence>
<proteinExistence type="predicted"/>
<gene>
    <name evidence="1" type="ORF">GGQ88_002301</name>
</gene>
<evidence type="ECO:0008006" key="3">
    <source>
        <dbReference type="Google" id="ProtNLM"/>
    </source>
</evidence>
<dbReference type="RefSeq" id="WP_183613304.1">
    <property type="nucleotide sequence ID" value="NZ_JACICY010000005.1"/>
</dbReference>
<accession>A0A7W5ZYS3</accession>
<dbReference type="Gene3D" id="2.60.40.1190">
    <property type="match status" value="1"/>
</dbReference>
<dbReference type="AlphaFoldDB" id="A0A7W5ZYS3"/>
<comment type="caution">
    <text evidence="1">The sequence shown here is derived from an EMBL/GenBank/DDBJ whole genome shotgun (WGS) entry which is preliminary data.</text>
</comment>